<evidence type="ECO:0000313" key="2">
    <source>
        <dbReference type="EnsemblPlants" id="KEH40393"/>
    </source>
</evidence>
<reference evidence="1 3" key="2">
    <citation type="journal article" date="2014" name="BMC Genomics">
        <title>An improved genome release (version Mt4.0) for the model legume Medicago truncatula.</title>
        <authorList>
            <person name="Tang H."/>
            <person name="Krishnakumar V."/>
            <person name="Bidwell S."/>
            <person name="Rosen B."/>
            <person name="Chan A."/>
            <person name="Zhou S."/>
            <person name="Gentzbittel L."/>
            <person name="Childs K.L."/>
            <person name="Yandell M."/>
            <person name="Gundlach H."/>
            <person name="Mayer K.F."/>
            <person name="Schwartz D.C."/>
            <person name="Town C.D."/>
        </authorList>
    </citation>
    <scope>GENOME REANNOTATION</scope>
    <source>
        <strain evidence="1">A17</strain>
        <strain evidence="2 3">cv. Jemalong A17</strain>
    </source>
</reference>
<evidence type="ECO:0000313" key="1">
    <source>
        <dbReference type="EMBL" id="KEH40393.1"/>
    </source>
</evidence>
<dbReference type="Proteomes" id="UP000002051">
    <property type="component" value="Unassembled WGS sequence"/>
</dbReference>
<name>A0A072VG59_MEDTR</name>
<dbReference type="HOGENOM" id="CLU_2725925_0_0_1"/>
<evidence type="ECO:0000313" key="3">
    <source>
        <dbReference type="Proteomes" id="UP000002051"/>
    </source>
</evidence>
<dbReference type="AlphaFoldDB" id="A0A072VG59"/>
<dbReference type="EnsemblPlants" id="KEH40393">
    <property type="protein sequence ID" value="KEH40393"/>
    <property type="gene ID" value="MTR_1g028240"/>
</dbReference>
<dbReference type="EMBL" id="CM001217">
    <property type="protein sequence ID" value="KEH40393.1"/>
    <property type="molecule type" value="Genomic_DNA"/>
</dbReference>
<proteinExistence type="predicted"/>
<keyword evidence="3" id="KW-1185">Reference proteome</keyword>
<reference evidence="2" key="3">
    <citation type="submission" date="2015-04" db="UniProtKB">
        <authorList>
            <consortium name="EnsemblPlants"/>
        </authorList>
    </citation>
    <scope>IDENTIFICATION</scope>
    <source>
        <strain evidence="2">cv. Jemalong A17</strain>
    </source>
</reference>
<accession>A0A072VG59</accession>
<reference evidence="1 3" key="1">
    <citation type="journal article" date="2011" name="Nature">
        <title>The Medicago genome provides insight into the evolution of rhizobial symbioses.</title>
        <authorList>
            <person name="Young N.D."/>
            <person name="Debelle F."/>
            <person name="Oldroyd G.E."/>
            <person name="Geurts R."/>
            <person name="Cannon S.B."/>
            <person name="Udvardi M.K."/>
            <person name="Benedito V.A."/>
            <person name="Mayer K.F."/>
            <person name="Gouzy J."/>
            <person name="Schoof H."/>
            <person name="Van de Peer Y."/>
            <person name="Proost S."/>
            <person name="Cook D.R."/>
            <person name="Meyers B.C."/>
            <person name="Spannagl M."/>
            <person name="Cheung F."/>
            <person name="De Mita S."/>
            <person name="Krishnakumar V."/>
            <person name="Gundlach H."/>
            <person name="Zhou S."/>
            <person name="Mudge J."/>
            <person name="Bharti A.K."/>
            <person name="Murray J.D."/>
            <person name="Naoumkina M.A."/>
            <person name="Rosen B."/>
            <person name="Silverstein K.A."/>
            <person name="Tang H."/>
            <person name="Rombauts S."/>
            <person name="Zhao P.X."/>
            <person name="Zhou P."/>
            <person name="Barbe V."/>
            <person name="Bardou P."/>
            <person name="Bechner M."/>
            <person name="Bellec A."/>
            <person name="Berger A."/>
            <person name="Berges H."/>
            <person name="Bidwell S."/>
            <person name="Bisseling T."/>
            <person name="Choisne N."/>
            <person name="Couloux A."/>
            <person name="Denny R."/>
            <person name="Deshpande S."/>
            <person name="Dai X."/>
            <person name="Doyle J.J."/>
            <person name="Dudez A.M."/>
            <person name="Farmer A.D."/>
            <person name="Fouteau S."/>
            <person name="Franken C."/>
            <person name="Gibelin C."/>
            <person name="Gish J."/>
            <person name="Goldstein S."/>
            <person name="Gonzalez A.J."/>
            <person name="Green P.J."/>
            <person name="Hallab A."/>
            <person name="Hartog M."/>
            <person name="Hua A."/>
            <person name="Humphray S.J."/>
            <person name="Jeong D.H."/>
            <person name="Jing Y."/>
            <person name="Jocker A."/>
            <person name="Kenton S.M."/>
            <person name="Kim D.J."/>
            <person name="Klee K."/>
            <person name="Lai H."/>
            <person name="Lang C."/>
            <person name="Lin S."/>
            <person name="Macmil S.L."/>
            <person name="Magdelenat G."/>
            <person name="Matthews L."/>
            <person name="McCorrison J."/>
            <person name="Monaghan E.L."/>
            <person name="Mun J.H."/>
            <person name="Najar F.Z."/>
            <person name="Nicholson C."/>
            <person name="Noirot C."/>
            <person name="O'Bleness M."/>
            <person name="Paule C.R."/>
            <person name="Poulain J."/>
            <person name="Prion F."/>
            <person name="Qin B."/>
            <person name="Qu C."/>
            <person name="Retzel E.F."/>
            <person name="Riddle C."/>
            <person name="Sallet E."/>
            <person name="Samain S."/>
            <person name="Samson N."/>
            <person name="Sanders I."/>
            <person name="Saurat O."/>
            <person name="Scarpelli C."/>
            <person name="Schiex T."/>
            <person name="Segurens B."/>
            <person name="Severin A.J."/>
            <person name="Sherrier D.J."/>
            <person name="Shi R."/>
            <person name="Sims S."/>
            <person name="Singer S.R."/>
            <person name="Sinharoy S."/>
            <person name="Sterck L."/>
            <person name="Viollet A."/>
            <person name="Wang B.B."/>
            <person name="Wang K."/>
            <person name="Wang M."/>
            <person name="Wang X."/>
            <person name="Warfsmann J."/>
            <person name="Weissenbach J."/>
            <person name="White D.D."/>
            <person name="White J.D."/>
            <person name="Wiley G.B."/>
            <person name="Wincker P."/>
            <person name="Xing Y."/>
            <person name="Yang L."/>
            <person name="Yao Z."/>
            <person name="Ying F."/>
            <person name="Zhai J."/>
            <person name="Zhou L."/>
            <person name="Zuber A."/>
            <person name="Denarie J."/>
            <person name="Dixon R.A."/>
            <person name="May G.D."/>
            <person name="Schwartz D.C."/>
            <person name="Rogers J."/>
            <person name="Quetier F."/>
            <person name="Town C.D."/>
            <person name="Roe B.A."/>
        </authorList>
    </citation>
    <scope>NUCLEOTIDE SEQUENCE [LARGE SCALE GENOMIC DNA]</scope>
    <source>
        <strain evidence="1">A17</strain>
        <strain evidence="2 3">cv. Jemalong A17</strain>
    </source>
</reference>
<organism evidence="1 3">
    <name type="scientific">Medicago truncatula</name>
    <name type="common">Barrel medic</name>
    <name type="synonym">Medicago tribuloides</name>
    <dbReference type="NCBI Taxonomy" id="3880"/>
    <lineage>
        <taxon>Eukaryota</taxon>
        <taxon>Viridiplantae</taxon>
        <taxon>Streptophyta</taxon>
        <taxon>Embryophyta</taxon>
        <taxon>Tracheophyta</taxon>
        <taxon>Spermatophyta</taxon>
        <taxon>Magnoliopsida</taxon>
        <taxon>eudicotyledons</taxon>
        <taxon>Gunneridae</taxon>
        <taxon>Pentapetalae</taxon>
        <taxon>rosids</taxon>
        <taxon>fabids</taxon>
        <taxon>Fabales</taxon>
        <taxon>Fabaceae</taxon>
        <taxon>Papilionoideae</taxon>
        <taxon>50 kb inversion clade</taxon>
        <taxon>NPAAA clade</taxon>
        <taxon>Hologalegina</taxon>
        <taxon>IRL clade</taxon>
        <taxon>Trifolieae</taxon>
        <taxon>Medicago</taxon>
    </lineage>
</organism>
<protein>
    <submittedName>
        <fullName evidence="1 2">Uncharacterized protein</fullName>
    </submittedName>
</protein>
<sequence length="72" mass="8315">MKVEFYPTHCGYLLRVLIGSGSNCYPYTFKTLLDNSLLMKILTISVVKVQALNGRYFHYKDQINDLKCLAHN</sequence>
<gene>
    <name evidence="1" type="ordered locus">MTR_1g028240</name>
</gene>